<evidence type="ECO:0000313" key="1">
    <source>
        <dbReference type="EMBL" id="MCI90262.1"/>
    </source>
</evidence>
<accession>A0A392VS22</accession>
<comment type="caution">
    <text evidence="1">The sequence shown here is derived from an EMBL/GenBank/DDBJ whole genome shotgun (WGS) entry which is preliminary data.</text>
</comment>
<keyword evidence="2" id="KW-1185">Reference proteome</keyword>
<protein>
    <submittedName>
        <fullName evidence="1">Uncharacterized protein</fullName>
    </submittedName>
</protein>
<feature type="non-terminal residue" evidence="1">
    <location>
        <position position="1"/>
    </location>
</feature>
<reference evidence="1 2" key="1">
    <citation type="journal article" date="2018" name="Front. Plant Sci.">
        <title>Red Clover (Trifolium pratense) and Zigzag Clover (T. medium) - A Picture of Genomic Similarities and Differences.</title>
        <authorList>
            <person name="Dluhosova J."/>
            <person name="Istvanek J."/>
            <person name="Nedelnik J."/>
            <person name="Repkova J."/>
        </authorList>
    </citation>
    <scope>NUCLEOTIDE SEQUENCE [LARGE SCALE GENOMIC DNA]</scope>
    <source>
        <strain evidence="2">cv. 10/8</strain>
        <tissue evidence="1">Leaf</tissue>
    </source>
</reference>
<evidence type="ECO:0000313" key="2">
    <source>
        <dbReference type="Proteomes" id="UP000265520"/>
    </source>
</evidence>
<proteinExistence type="predicted"/>
<name>A0A392VS22_9FABA</name>
<dbReference type="EMBL" id="LXQA011239522">
    <property type="protein sequence ID" value="MCI90262.1"/>
    <property type="molecule type" value="Genomic_DNA"/>
</dbReference>
<dbReference type="Proteomes" id="UP000265520">
    <property type="component" value="Unassembled WGS sequence"/>
</dbReference>
<organism evidence="1 2">
    <name type="scientific">Trifolium medium</name>
    <dbReference type="NCBI Taxonomy" id="97028"/>
    <lineage>
        <taxon>Eukaryota</taxon>
        <taxon>Viridiplantae</taxon>
        <taxon>Streptophyta</taxon>
        <taxon>Embryophyta</taxon>
        <taxon>Tracheophyta</taxon>
        <taxon>Spermatophyta</taxon>
        <taxon>Magnoliopsida</taxon>
        <taxon>eudicotyledons</taxon>
        <taxon>Gunneridae</taxon>
        <taxon>Pentapetalae</taxon>
        <taxon>rosids</taxon>
        <taxon>fabids</taxon>
        <taxon>Fabales</taxon>
        <taxon>Fabaceae</taxon>
        <taxon>Papilionoideae</taxon>
        <taxon>50 kb inversion clade</taxon>
        <taxon>NPAAA clade</taxon>
        <taxon>Hologalegina</taxon>
        <taxon>IRL clade</taxon>
        <taxon>Trifolieae</taxon>
        <taxon>Trifolium</taxon>
    </lineage>
</organism>
<dbReference type="AlphaFoldDB" id="A0A392VS22"/>
<sequence length="45" mass="4057">PSFNVSLGHFCVVEGGGVLAVGGGLALGVVEGGGGLAFGVVEGGG</sequence>